<dbReference type="RefSeq" id="WP_091714861.1">
    <property type="nucleotide sequence ID" value="NZ_FNHS01000004.1"/>
</dbReference>
<dbReference type="Gene3D" id="3.60.21.10">
    <property type="match status" value="1"/>
</dbReference>
<dbReference type="Proteomes" id="UP000198704">
    <property type="component" value="Unassembled WGS sequence"/>
</dbReference>
<dbReference type="SUPFAM" id="SSF56300">
    <property type="entry name" value="Metallo-dependent phosphatases"/>
    <property type="match status" value="1"/>
</dbReference>
<evidence type="ECO:0000313" key="1">
    <source>
        <dbReference type="EMBL" id="SDM90784.1"/>
    </source>
</evidence>
<organism evidence="1 2">
    <name type="scientific">Methylobacterium phyllostachyos</name>
    <dbReference type="NCBI Taxonomy" id="582672"/>
    <lineage>
        <taxon>Bacteria</taxon>
        <taxon>Pseudomonadati</taxon>
        <taxon>Pseudomonadota</taxon>
        <taxon>Alphaproteobacteria</taxon>
        <taxon>Hyphomicrobiales</taxon>
        <taxon>Methylobacteriaceae</taxon>
        <taxon>Methylobacterium</taxon>
    </lineage>
</organism>
<gene>
    <name evidence="1" type="ORF">SAMN05216360_104218</name>
</gene>
<dbReference type="EMBL" id="FNHS01000004">
    <property type="protein sequence ID" value="SDM90784.1"/>
    <property type="molecule type" value="Genomic_DNA"/>
</dbReference>
<protein>
    <submittedName>
        <fullName evidence="1">Calcineurin-like phosphoesterase superfamily protein</fullName>
    </submittedName>
</protein>
<sequence length="198" mass="22581">MTTKAFDPHHPAGRVLFTADTHFGHRGSIDHSGRPFRDVEEMDRLMIDAWNATVGRRDTIYHLGDFAYKASPERCAEIFAKLNGRKVLIKGNHDHRRTLVLPWDSIHERLKVHLGGHRIILDHYPMRSWDGAYHGSLHLHGHVHGAFSGTSQSCDAGVDVWGYRPTSLEEILVRIKDWPLPEERLRPEGDDGDEDDAE</sequence>
<reference evidence="2" key="1">
    <citation type="submission" date="2016-10" db="EMBL/GenBank/DDBJ databases">
        <authorList>
            <person name="Varghese N."/>
            <person name="Submissions S."/>
        </authorList>
    </citation>
    <scope>NUCLEOTIDE SEQUENCE [LARGE SCALE GENOMIC DNA]</scope>
    <source>
        <strain evidence="2">BL47</strain>
    </source>
</reference>
<dbReference type="GO" id="GO:0016787">
    <property type="term" value="F:hydrolase activity"/>
    <property type="evidence" value="ECO:0007669"/>
    <property type="project" value="InterPro"/>
</dbReference>
<evidence type="ECO:0000313" key="2">
    <source>
        <dbReference type="Proteomes" id="UP000198704"/>
    </source>
</evidence>
<proteinExistence type="predicted"/>
<keyword evidence="2" id="KW-1185">Reference proteome</keyword>
<dbReference type="OrthoDB" id="5380073at2"/>
<name>A0A1G9X213_9HYPH</name>
<dbReference type="AlphaFoldDB" id="A0A1G9X213"/>
<dbReference type="InterPro" id="IPR029052">
    <property type="entry name" value="Metallo-depent_PP-like"/>
</dbReference>
<accession>A0A1G9X213</accession>